<accession>A0A915DK13</accession>
<keyword evidence="1" id="KW-1185">Reference proteome</keyword>
<evidence type="ECO:0000313" key="1">
    <source>
        <dbReference type="Proteomes" id="UP000887574"/>
    </source>
</evidence>
<sequence length="256" mass="29713">MQQAIKRYTSLEARPRDKNTERQTFQAYMHKIFSKVNATLLATPFGAKRLYIDIETETIDSYCENDLEKKSALCKQEMIWDTGKTMREISEVSSSIKKNYCLVFFLGSKSKRSNTHVYTINHLDKTTPAAANNYHLLPEDFRTFSKVPHVENNYKGGMCDYELDGDHKTNEKIPFKQNISYIDCHGLDKNGEIISDDILEDNILYRLLLRNIVYAAGFNHINVHKQTYYNQKEFSLTNINFHELTGNEAAGKEIHY</sequence>
<reference evidence="2" key="1">
    <citation type="submission" date="2022-11" db="UniProtKB">
        <authorList>
            <consortium name="WormBaseParasite"/>
        </authorList>
    </citation>
    <scope>IDENTIFICATION</scope>
</reference>
<proteinExistence type="predicted"/>
<protein>
    <submittedName>
        <fullName evidence="2">Uncharacterized protein</fullName>
    </submittedName>
</protein>
<name>A0A915DK13_9BILA</name>
<dbReference type="AlphaFoldDB" id="A0A915DK13"/>
<evidence type="ECO:0000313" key="2">
    <source>
        <dbReference type="WBParaSite" id="jg20398"/>
    </source>
</evidence>
<organism evidence="1 2">
    <name type="scientific">Ditylenchus dipsaci</name>
    <dbReference type="NCBI Taxonomy" id="166011"/>
    <lineage>
        <taxon>Eukaryota</taxon>
        <taxon>Metazoa</taxon>
        <taxon>Ecdysozoa</taxon>
        <taxon>Nematoda</taxon>
        <taxon>Chromadorea</taxon>
        <taxon>Rhabditida</taxon>
        <taxon>Tylenchina</taxon>
        <taxon>Tylenchomorpha</taxon>
        <taxon>Sphaerularioidea</taxon>
        <taxon>Anguinidae</taxon>
        <taxon>Anguininae</taxon>
        <taxon>Ditylenchus</taxon>
    </lineage>
</organism>
<dbReference type="WBParaSite" id="jg20398">
    <property type="protein sequence ID" value="jg20398"/>
    <property type="gene ID" value="jg20398"/>
</dbReference>
<dbReference type="Proteomes" id="UP000887574">
    <property type="component" value="Unplaced"/>
</dbReference>